<gene>
    <name evidence="2" type="ORF">LCGC14_1925180</name>
</gene>
<organism evidence="2">
    <name type="scientific">marine sediment metagenome</name>
    <dbReference type="NCBI Taxonomy" id="412755"/>
    <lineage>
        <taxon>unclassified sequences</taxon>
        <taxon>metagenomes</taxon>
        <taxon>ecological metagenomes</taxon>
    </lineage>
</organism>
<dbReference type="InterPro" id="IPR013216">
    <property type="entry name" value="Methyltransf_11"/>
</dbReference>
<evidence type="ECO:0000313" key="2">
    <source>
        <dbReference type="EMBL" id="KKL88389.1"/>
    </source>
</evidence>
<evidence type="ECO:0000259" key="1">
    <source>
        <dbReference type="Pfam" id="PF08241"/>
    </source>
</evidence>
<name>A0A0F9FPI1_9ZZZZ</name>
<dbReference type="SUPFAM" id="SSF53335">
    <property type="entry name" value="S-adenosyl-L-methionine-dependent methyltransferases"/>
    <property type="match status" value="1"/>
</dbReference>
<feature type="domain" description="Methyltransferase type 11" evidence="1">
    <location>
        <begin position="44"/>
        <end position="137"/>
    </location>
</feature>
<proteinExistence type="predicted"/>
<sequence>MNSKKYFNEIAHQWDNMQRSFFSETVKDKAFSVAGVKKGKIAADIGAGSGFISGGLIGKGLKVIAVDQSEAMLGEMRKKFSGAEGIEYRLGEAEKLPIPDEAVDYAFANMYIHHVESPQKAIKEMVRILKPGGKVVITDMDEHQYKFLKEEQHDRWMGFKREDVRRWFEEAGLNNVIVDCIGESCCAQSSCGDEQASISMFVASGEK</sequence>
<comment type="caution">
    <text evidence="2">The sequence shown here is derived from an EMBL/GenBank/DDBJ whole genome shotgun (WGS) entry which is preliminary data.</text>
</comment>
<dbReference type="CDD" id="cd02440">
    <property type="entry name" value="AdoMet_MTases"/>
    <property type="match status" value="1"/>
</dbReference>
<dbReference type="Gene3D" id="3.40.50.150">
    <property type="entry name" value="Vaccinia Virus protein VP39"/>
    <property type="match status" value="1"/>
</dbReference>
<dbReference type="AlphaFoldDB" id="A0A0F9FPI1"/>
<accession>A0A0F9FPI1</accession>
<protein>
    <recommendedName>
        <fullName evidence="1">Methyltransferase type 11 domain-containing protein</fullName>
    </recommendedName>
</protein>
<reference evidence="2" key="1">
    <citation type="journal article" date="2015" name="Nature">
        <title>Complex archaea that bridge the gap between prokaryotes and eukaryotes.</title>
        <authorList>
            <person name="Spang A."/>
            <person name="Saw J.H."/>
            <person name="Jorgensen S.L."/>
            <person name="Zaremba-Niedzwiedzka K."/>
            <person name="Martijn J."/>
            <person name="Lind A.E."/>
            <person name="van Eijk R."/>
            <person name="Schleper C."/>
            <person name="Guy L."/>
            <person name="Ettema T.J."/>
        </authorList>
    </citation>
    <scope>NUCLEOTIDE SEQUENCE</scope>
</reference>
<dbReference type="Pfam" id="PF08241">
    <property type="entry name" value="Methyltransf_11"/>
    <property type="match status" value="1"/>
</dbReference>
<dbReference type="EMBL" id="LAZR01020578">
    <property type="protein sequence ID" value="KKL88389.1"/>
    <property type="molecule type" value="Genomic_DNA"/>
</dbReference>
<dbReference type="PANTHER" id="PTHR43591">
    <property type="entry name" value="METHYLTRANSFERASE"/>
    <property type="match status" value="1"/>
</dbReference>
<dbReference type="GO" id="GO:0008757">
    <property type="term" value="F:S-adenosylmethionine-dependent methyltransferase activity"/>
    <property type="evidence" value="ECO:0007669"/>
    <property type="project" value="InterPro"/>
</dbReference>
<dbReference type="InterPro" id="IPR029063">
    <property type="entry name" value="SAM-dependent_MTases_sf"/>
</dbReference>